<keyword evidence="5" id="KW-1185">Reference proteome</keyword>
<dbReference type="InterPro" id="IPR006954">
    <property type="entry name" value="Mlt-10-like"/>
</dbReference>
<gene>
    <name evidence="4" type="ORF">CYNAS_LOCUS21484</name>
</gene>
<feature type="signal peptide" evidence="3">
    <location>
        <begin position="1"/>
        <end position="19"/>
    </location>
</feature>
<sequence>MRITLTALFLCVTCELKEEDVPPELRRNFDKNKIIIPSTRQYGEELYANVTVKAFAAIVNSLSEERMKQLSMRRKLKARKCLEMSASLTEKAKCFIFVVENLCEMKKRRRTTTLRRVDIMVKRRRRHIAHIPDDIGKDWVTPGQLKTTNIVEKQSYTLSSENGGTLWEMLSYHVKKVASSLMGYRAKRMRSWRSLAQELLAKSERVSLHRRLDAILPGTRTPPSEFSNHANNSADNTDQKVLRDLNVLLREGVKIAASAAGHNVGNKTVRILSPRIGSHKGVEEDVSLLSPDLIFRSEQKDQQERNALLEILMELSGANSAMRATLEQIEKRDLMLNDHAQMTIDDVEETLGKKERRKIEVIQLMEKSYTPNQMDSFEKRGFAIMTNQQRKLVYGPTSPYYDESSRRRIRRLSAESIERRLISLIRLQAIGMSDYGRRMKIDLIGSPTVAASFVGQPLTNINSVFSPVILSSFVSSPTLIGPLILSPWLFSTLIASPWALCPIILSPFTFVPIILSPVAMSPFVLSPGIFSPAILSPLLMVPYILSPGLFNPLVLSPLVLSPLVLSPSLGSPVILSPTLLAPLVLSPLHHSALVLSPSLLSPPIASDGEGGALILSPDLG</sequence>
<evidence type="ECO:0000256" key="2">
    <source>
        <dbReference type="SAM" id="Phobius"/>
    </source>
</evidence>
<keyword evidence="1" id="KW-0175">Coiled coil</keyword>
<evidence type="ECO:0000256" key="1">
    <source>
        <dbReference type="SAM" id="Coils"/>
    </source>
</evidence>
<dbReference type="EMBL" id="CATQJL010000326">
    <property type="protein sequence ID" value="CAJ0609501.1"/>
    <property type="molecule type" value="Genomic_DNA"/>
</dbReference>
<evidence type="ECO:0000313" key="4">
    <source>
        <dbReference type="EMBL" id="CAJ0609501.1"/>
    </source>
</evidence>
<protein>
    <submittedName>
        <fullName evidence="4">Uncharacterized protein</fullName>
    </submittedName>
</protein>
<feature type="coiled-coil region" evidence="1">
    <location>
        <begin position="312"/>
        <end position="357"/>
    </location>
</feature>
<dbReference type="Pfam" id="PF04870">
    <property type="entry name" value="Moulting_cycle"/>
    <property type="match status" value="1"/>
</dbReference>
<reference evidence="4" key="1">
    <citation type="submission" date="2023-07" db="EMBL/GenBank/DDBJ databases">
        <authorList>
            <consortium name="CYATHOMIX"/>
        </authorList>
    </citation>
    <scope>NUCLEOTIDE SEQUENCE</scope>
    <source>
        <strain evidence="4">N/A</strain>
    </source>
</reference>
<keyword evidence="2" id="KW-0812">Transmembrane</keyword>
<accession>A0AA36MEG4</accession>
<organism evidence="4 5">
    <name type="scientific">Cylicocyclus nassatus</name>
    <name type="common">Nematode worm</name>
    <dbReference type="NCBI Taxonomy" id="53992"/>
    <lineage>
        <taxon>Eukaryota</taxon>
        <taxon>Metazoa</taxon>
        <taxon>Ecdysozoa</taxon>
        <taxon>Nematoda</taxon>
        <taxon>Chromadorea</taxon>
        <taxon>Rhabditida</taxon>
        <taxon>Rhabditina</taxon>
        <taxon>Rhabditomorpha</taxon>
        <taxon>Strongyloidea</taxon>
        <taxon>Strongylidae</taxon>
        <taxon>Cylicocyclus</taxon>
    </lineage>
</organism>
<keyword evidence="3" id="KW-0732">Signal</keyword>
<evidence type="ECO:0000313" key="5">
    <source>
        <dbReference type="Proteomes" id="UP001176961"/>
    </source>
</evidence>
<dbReference type="PANTHER" id="PTHR21523:SF37">
    <property type="entry name" value="MLT-TEN (MLT-10) RELATED"/>
    <property type="match status" value="1"/>
</dbReference>
<comment type="caution">
    <text evidence="4">The sequence shown here is derived from an EMBL/GenBank/DDBJ whole genome shotgun (WGS) entry which is preliminary data.</text>
</comment>
<evidence type="ECO:0000256" key="3">
    <source>
        <dbReference type="SAM" id="SignalP"/>
    </source>
</evidence>
<proteinExistence type="predicted"/>
<keyword evidence="2" id="KW-0472">Membrane</keyword>
<feature type="chain" id="PRO_5041199748" evidence="3">
    <location>
        <begin position="20"/>
        <end position="620"/>
    </location>
</feature>
<dbReference type="PANTHER" id="PTHR21523">
    <property type="match status" value="1"/>
</dbReference>
<keyword evidence="2" id="KW-1133">Transmembrane helix</keyword>
<feature type="transmembrane region" description="Helical" evidence="2">
    <location>
        <begin position="523"/>
        <end position="545"/>
    </location>
</feature>
<dbReference type="AlphaFoldDB" id="A0AA36MEG4"/>
<feature type="transmembrane region" description="Helical" evidence="2">
    <location>
        <begin position="488"/>
        <end position="511"/>
    </location>
</feature>
<dbReference type="Proteomes" id="UP001176961">
    <property type="component" value="Unassembled WGS sequence"/>
</dbReference>
<name>A0AA36MEG4_CYLNA</name>